<name>A0A9W8XAR3_9PLEO</name>
<feature type="region of interest" description="Disordered" evidence="1">
    <location>
        <begin position="704"/>
        <end position="766"/>
    </location>
</feature>
<comment type="caution">
    <text evidence="2">The sequence shown here is derived from an EMBL/GenBank/DDBJ whole genome shotgun (WGS) entry which is preliminary data.</text>
</comment>
<feature type="compositionally biased region" description="Basic and acidic residues" evidence="1">
    <location>
        <begin position="934"/>
        <end position="950"/>
    </location>
</feature>
<feature type="compositionally biased region" description="Low complexity" evidence="1">
    <location>
        <begin position="164"/>
        <end position="186"/>
    </location>
</feature>
<feature type="compositionally biased region" description="Basic residues" evidence="1">
    <location>
        <begin position="321"/>
        <end position="330"/>
    </location>
</feature>
<feature type="compositionally biased region" description="Basic and acidic residues" evidence="1">
    <location>
        <begin position="719"/>
        <end position="735"/>
    </location>
</feature>
<gene>
    <name evidence="2" type="ORF">N0V89_012484</name>
</gene>
<dbReference type="EMBL" id="JAPEUX010000010">
    <property type="protein sequence ID" value="KAJ4344740.1"/>
    <property type="molecule type" value="Genomic_DNA"/>
</dbReference>
<dbReference type="OrthoDB" id="5341904at2759"/>
<dbReference type="GeneID" id="80916014"/>
<dbReference type="Proteomes" id="UP001140513">
    <property type="component" value="Unassembled WGS sequence"/>
</dbReference>
<evidence type="ECO:0000256" key="1">
    <source>
        <dbReference type="SAM" id="MobiDB-lite"/>
    </source>
</evidence>
<feature type="region of interest" description="Disordered" evidence="1">
    <location>
        <begin position="155"/>
        <end position="212"/>
    </location>
</feature>
<feature type="region of interest" description="Disordered" evidence="1">
    <location>
        <begin position="518"/>
        <end position="537"/>
    </location>
</feature>
<dbReference type="RefSeq" id="XP_056065192.1">
    <property type="nucleotide sequence ID" value="XM_056221205.1"/>
</dbReference>
<feature type="region of interest" description="Disordered" evidence="1">
    <location>
        <begin position="321"/>
        <end position="379"/>
    </location>
</feature>
<keyword evidence="3" id="KW-1185">Reference proteome</keyword>
<feature type="region of interest" description="Disordered" evidence="1">
    <location>
        <begin position="885"/>
        <end position="959"/>
    </location>
</feature>
<sequence>MGNAQSHGQPHNRLVKPKTNRNSPSIVPDNDLHVDSPVSLSSRYANLSAQDRQQIKSQLLSPVQTDFGYRNSFDGEDIWGDLDVQKRLSSRSNSLSCFGGKAGPTARLSSLPASKVSLVQSSQAVDIETAISILQEVQKSATPEDIAALQQALAPYAPSPSPRPTSAAEPGLSRRTSVVNRSTSSLTRRRSLLATPGLATRNSPVESNRRTWNSWRRPQLDAQEEAKWQRQDMVENSPLTRIAAMDLAEEGRESPIPRAQTPADMEYSHIGTLKLGSLRIANGEPSPAASAKLNWYTSQTTSQGEDYFSSDALDSPIMMKSTRKRRHIRSKSALQPPTPPLHRNLRVSDDARRAKTTSRYLTPPKPETPKHPRQQHHQQCQPLIPHNGEIDMEPEPLRRLRVMNKSQDTLATMLDSQPGIPDDLSEVPQHMAAADLDEGFASDEGESYREEAIRILDGTIFSEPVEASSAHEAVVPRANSTPKQQREVEARPPPQKADSGYSSGGSFEAKHREAWTPGTIPRVSKKPSMVTDLRQSENGPQKIAVASLYTFEQMLQGSTSEDSLPPAPTDEHMMPHTIHRYRSQEDIKETALPLDWHIDDLSLGVKAPKTPSTPTSFISHFSLDSRTSTQKRLQKRNPSFQELPVVQSCDPIPEGSIPSIPADVRKQFVRRLSEAPGMDCLTHTYPTKNHVNLDEPEAETELPALEPIKFPSPPATPEPESRGRDRKRPDTERSSSLRGLRRSLSLFRRKTKESKEEEQPPLPNEPMLLHIGTIAASLGRSPYDIALPTAHQKRTSSPTHPYQLGNAMPRAKSMLNMDAQTAAKLARLRSKDRASVRPGMPSRPKSYYSEREAMGDADIYRRHSFYGRAPPMPTIPSIGELAVTSRQHEQQTQTQTEPEVPEVPEIPQPTPANSGRKIRARSTGRGRVVSPLIEKYDKNGQRPNDVERQSRSRTMGNDVTYHAALQDSRAYSMGNDAVTRRHNKVNHPDWG</sequence>
<proteinExistence type="predicted"/>
<feature type="region of interest" description="Disordered" evidence="1">
    <location>
        <begin position="467"/>
        <end position="508"/>
    </location>
</feature>
<feature type="region of interest" description="Disordered" evidence="1">
    <location>
        <begin position="1"/>
        <end position="34"/>
    </location>
</feature>
<dbReference type="AlphaFoldDB" id="A0A9W8XAR3"/>
<feature type="region of interest" description="Disordered" evidence="1">
    <location>
        <begin position="972"/>
        <end position="991"/>
    </location>
</feature>
<feature type="compositionally biased region" description="Polar residues" evidence="1">
    <location>
        <begin position="200"/>
        <end position="212"/>
    </location>
</feature>
<evidence type="ECO:0000313" key="3">
    <source>
        <dbReference type="Proteomes" id="UP001140513"/>
    </source>
</evidence>
<feature type="compositionally biased region" description="Low complexity" evidence="1">
    <location>
        <begin position="736"/>
        <end position="746"/>
    </location>
</feature>
<accession>A0A9W8XAR3</accession>
<feature type="region of interest" description="Disordered" evidence="1">
    <location>
        <begin position="827"/>
        <end position="848"/>
    </location>
</feature>
<reference evidence="2" key="1">
    <citation type="submission" date="2022-10" db="EMBL/GenBank/DDBJ databases">
        <title>Tapping the CABI collections for fungal endophytes: first genome assemblies for Collariella, Neodidymelliopsis, Ascochyta clinopodiicola, Didymella pomorum, Didymosphaeria variabile, Neocosmospora piperis and Neocucurbitaria cava.</title>
        <authorList>
            <person name="Hill R."/>
        </authorList>
    </citation>
    <scope>NUCLEOTIDE SEQUENCE</scope>
    <source>
        <strain evidence="2">IMI 356815</strain>
    </source>
</reference>
<evidence type="ECO:0000313" key="2">
    <source>
        <dbReference type="EMBL" id="KAJ4344740.1"/>
    </source>
</evidence>
<organism evidence="2 3">
    <name type="scientific">Didymosphaeria variabile</name>
    <dbReference type="NCBI Taxonomy" id="1932322"/>
    <lineage>
        <taxon>Eukaryota</taxon>
        <taxon>Fungi</taxon>
        <taxon>Dikarya</taxon>
        <taxon>Ascomycota</taxon>
        <taxon>Pezizomycotina</taxon>
        <taxon>Dothideomycetes</taxon>
        <taxon>Pleosporomycetidae</taxon>
        <taxon>Pleosporales</taxon>
        <taxon>Massarineae</taxon>
        <taxon>Didymosphaeriaceae</taxon>
        <taxon>Didymosphaeria</taxon>
    </lineage>
</organism>
<protein>
    <submittedName>
        <fullName evidence="2">Uncharacterized protein</fullName>
    </submittedName>
</protein>